<feature type="region of interest" description="Disordered" evidence="1">
    <location>
        <begin position="1"/>
        <end position="25"/>
    </location>
</feature>
<dbReference type="AlphaFoldDB" id="A0AAE0EZ52"/>
<comment type="caution">
    <text evidence="2">The sequence shown here is derived from an EMBL/GenBank/DDBJ whole genome shotgun (WGS) entry which is preliminary data.</text>
</comment>
<gene>
    <name evidence="2" type="ORF">CYMTET_44347</name>
</gene>
<dbReference type="Proteomes" id="UP001190700">
    <property type="component" value="Unassembled WGS sequence"/>
</dbReference>
<organism evidence="2 3">
    <name type="scientific">Cymbomonas tetramitiformis</name>
    <dbReference type="NCBI Taxonomy" id="36881"/>
    <lineage>
        <taxon>Eukaryota</taxon>
        <taxon>Viridiplantae</taxon>
        <taxon>Chlorophyta</taxon>
        <taxon>Pyramimonadophyceae</taxon>
        <taxon>Pyramimonadales</taxon>
        <taxon>Pyramimonadaceae</taxon>
        <taxon>Cymbomonas</taxon>
    </lineage>
</organism>
<reference evidence="2 3" key="1">
    <citation type="journal article" date="2015" name="Genome Biol. Evol.">
        <title>Comparative Genomics of a Bacterivorous Green Alga Reveals Evolutionary Causalities and Consequences of Phago-Mixotrophic Mode of Nutrition.</title>
        <authorList>
            <person name="Burns J.A."/>
            <person name="Paasch A."/>
            <person name="Narechania A."/>
            <person name="Kim E."/>
        </authorList>
    </citation>
    <scope>NUCLEOTIDE SEQUENCE [LARGE SCALE GENOMIC DNA]</scope>
    <source>
        <strain evidence="2 3">PLY_AMNH</strain>
    </source>
</reference>
<evidence type="ECO:0008006" key="4">
    <source>
        <dbReference type="Google" id="ProtNLM"/>
    </source>
</evidence>
<evidence type="ECO:0000313" key="3">
    <source>
        <dbReference type="Proteomes" id="UP001190700"/>
    </source>
</evidence>
<dbReference type="SUPFAM" id="SSF53335">
    <property type="entry name" value="S-adenosyl-L-methionine-dependent methyltransferases"/>
    <property type="match status" value="1"/>
</dbReference>
<protein>
    <recommendedName>
        <fullName evidence="4">Methyltransferase domain-containing protein</fullName>
    </recommendedName>
</protein>
<dbReference type="EMBL" id="LGRX02030095">
    <property type="protein sequence ID" value="KAK3246126.1"/>
    <property type="molecule type" value="Genomic_DNA"/>
</dbReference>
<proteinExistence type="predicted"/>
<sequence>MPLETSVPERNPDSPDSNAQGDPSPIKHVSVEVKAAARICCHSDCGRTVARSGYCWRHYKCDSRSKQARIIEKARATKKAREIRTKERKRKRVHVAKPAPVTNYAMQGMTQERKSKLAALHSNISKRPECHETVWEEVDLLCRCVRLSGVGFDPCAGTGSIGRFVSEICPKVREVDGADIDRRRKGNVDFLQDALRMRLKEGCYDFIIFSPPFLLSDVFLMWAFEQPVNIWCFHLAGDYFTNAPAYRLRALKNKMDEGLVLFVSGLPVVKGRPMRRCLWIVIFANASVMRKHLIQTACSRVYMNTVMDDECRHKGEAP</sequence>
<dbReference type="InterPro" id="IPR029063">
    <property type="entry name" value="SAM-dependent_MTases_sf"/>
</dbReference>
<name>A0AAE0EZ52_9CHLO</name>
<accession>A0AAE0EZ52</accession>
<keyword evidence="3" id="KW-1185">Reference proteome</keyword>
<evidence type="ECO:0000313" key="2">
    <source>
        <dbReference type="EMBL" id="KAK3246126.1"/>
    </source>
</evidence>
<evidence type="ECO:0000256" key="1">
    <source>
        <dbReference type="SAM" id="MobiDB-lite"/>
    </source>
</evidence>